<dbReference type="Pfam" id="PF08494">
    <property type="entry name" value="DEAD_assoc"/>
    <property type="match status" value="1"/>
</dbReference>
<dbReference type="PANTHER" id="PTHR47962">
    <property type="entry name" value="ATP-DEPENDENT HELICASE LHR-RELATED-RELATED"/>
    <property type="match status" value="1"/>
</dbReference>
<dbReference type="GO" id="GO:0004386">
    <property type="term" value="F:helicase activity"/>
    <property type="evidence" value="ECO:0007669"/>
    <property type="project" value="UniProtKB-KW"/>
</dbReference>
<dbReference type="InterPro" id="IPR014001">
    <property type="entry name" value="Helicase_ATP-bd"/>
</dbReference>
<sequence>MDGKGSHTIDQYYYYYSTNYTTNAREIESKILRMFNRLGYARLTSIQRKSIPILARRRDSLIVAPTGSGKTEAAMIPILTMVAEAYHDGKDKVKGIKVLYITPLRALNRDMLRRLVRYAEMLGLSVDVRHGDTSSYRRRKMQDTPPDVLITTPETLAIMLVGKMARAFHALEWIVVDELHELLPNKRGAHLALSLERVERLSSRRVVRIGLSATLGNLDTAAKFISYVSNYADIHDDVGRGRGRVNKCAVIVDDSLRKYDVDVVYVDAPIAEVAKHIIEYIKRNRRSSRESILVFTNTRDEAEYIASIMHEGINDPTISVDVHHGSLSREVREETESRLRGRDGYNYKSNMYEDEDNNNNDIVEQTNVVVCTSSLELGIDVGSISTVIHYGSPRQVSKMAQRIGRSRHRSTESAKGVIFTNNADDEIEALAILKRLSKGDVEEQRVHESPLDVLAHHLVGLALERYNGIDAGDDNHTSNSRRRKEEGVEVSVEEALALVRQVYQFRNTSIDDVIDCLELLSKNGIVRFDRDRLVFKAAKARAYYYDNASMIPDVLKFDVVDTVSNKVIGSLDQEFVGDYGEQGNIFILKGMQWRILAVDHARMRVNVEPYYAISMNVPYWSGEMIPVDHKTAQLVGRMRRLVVQGRINDVVSKVLVNAYRELGNTIPDDKRLVIEYSPNLVIIHACLGTRINNTLASLLSTIISSKLGYIVNVRSDPYRIMLSSTARIGKKHIMDCFMDDYDLEEIIRVSLKDTHNLNWSIWNVAKRFGLVDTNAMYSKKIARMIYERYANTPIVREALREVLHEKYDIDGTKGIIECLRNGIIKMVWKDVREGAESNKDGYASFSSLAEPIMERNKVGVGACSNPLSNEQAVIEMVRDRLMKSKHRLVCLKCASSSVVEVSNAPEHIACLKCNSRIVAAIHPYDDDTYNAILLKVRNARLDGEQERRFRRAWKAASLVHTFGKRALLVLSGYGVGVDTAARILRDYAYEQEDVLLKRIYEAERQYITTRGFWDD</sequence>
<reference evidence="7" key="1">
    <citation type="submission" date="2018-01" db="EMBL/GenBank/DDBJ databases">
        <authorList>
            <person name="Kerou L M."/>
        </authorList>
    </citation>
    <scope>NUCLEOTIDE SEQUENCE [LARGE SCALE GENOMIC DNA]</scope>
    <source>
        <strain evidence="7">SCU2</strain>
    </source>
</reference>
<dbReference type="GeneID" id="41595642"/>
<dbReference type="PIRSF" id="PIRSF037307">
    <property type="entry name" value="Lhr-like_helic_prd"/>
    <property type="match status" value="1"/>
</dbReference>
<keyword evidence="2" id="KW-0067">ATP-binding</keyword>
<dbReference type="InterPro" id="IPR011545">
    <property type="entry name" value="DEAD/DEAH_box_helicase_dom"/>
</dbReference>
<dbReference type="GO" id="GO:0016887">
    <property type="term" value="F:ATP hydrolysis activity"/>
    <property type="evidence" value="ECO:0007669"/>
    <property type="project" value="TreeGrafter"/>
</dbReference>
<dbReference type="InterPro" id="IPR052511">
    <property type="entry name" value="ATP-dep_Helicase"/>
</dbReference>
<dbReference type="Proteomes" id="UP000236248">
    <property type="component" value="Chromosome NCAV"/>
</dbReference>
<keyword evidence="6" id="KW-0347">Helicase</keyword>
<keyword evidence="7" id="KW-1185">Reference proteome</keyword>
<evidence type="ECO:0000259" key="5">
    <source>
        <dbReference type="PROSITE" id="PS51194"/>
    </source>
</evidence>
<evidence type="ECO:0000256" key="2">
    <source>
        <dbReference type="ARBA" id="ARBA00022840"/>
    </source>
</evidence>
<dbReference type="KEGG" id="ncv:NCAV_1651"/>
<dbReference type="InterPro" id="IPR017170">
    <property type="entry name" value="Lhr-like"/>
</dbReference>
<evidence type="ECO:0000259" key="4">
    <source>
        <dbReference type="PROSITE" id="PS51192"/>
    </source>
</evidence>
<dbReference type="PROSITE" id="PS51194">
    <property type="entry name" value="HELICASE_CTER"/>
    <property type="match status" value="1"/>
</dbReference>
<dbReference type="InterPro" id="IPR001650">
    <property type="entry name" value="Helicase_C-like"/>
</dbReference>
<dbReference type="GO" id="GO:0003677">
    <property type="term" value="F:DNA binding"/>
    <property type="evidence" value="ECO:0007669"/>
    <property type="project" value="TreeGrafter"/>
</dbReference>
<dbReference type="SMART" id="SM00487">
    <property type="entry name" value="DEXDc"/>
    <property type="match status" value="1"/>
</dbReference>
<dbReference type="CDD" id="cd17922">
    <property type="entry name" value="DEXHc_LHR-like"/>
    <property type="match status" value="1"/>
</dbReference>
<dbReference type="SMART" id="SM00490">
    <property type="entry name" value="HELICc"/>
    <property type="match status" value="1"/>
</dbReference>
<dbReference type="AlphaFoldDB" id="A0A2K5AT73"/>
<dbReference type="SUPFAM" id="SSF52540">
    <property type="entry name" value="P-loop containing nucleoside triphosphate hydrolases"/>
    <property type="match status" value="1"/>
</dbReference>
<accession>A0A2K5AT73</accession>
<evidence type="ECO:0000313" key="6">
    <source>
        <dbReference type="EMBL" id="SPC34814.1"/>
    </source>
</evidence>
<evidence type="ECO:0000313" key="7">
    <source>
        <dbReference type="Proteomes" id="UP000236248"/>
    </source>
</evidence>
<dbReference type="PROSITE" id="PS51192">
    <property type="entry name" value="HELICASE_ATP_BIND_1"/>
    <property type="match status" value="1"/>
</dbReference>
<comment type="similarity">
    <text evidence="3">Belongs to the Lhr helicase family. Lhr-Core subfamily.</text>
</comment>
<gene>
    <name evidence="6" type="ORF">NCAV_1651</name>
</gene>
<dbReference type="GO" id="GO:0005524">
    <property type="term" value="F:ATP binding"/>
    <property type="evidence" value="ECO:0007669"/>
    <property type="project" value="UniProtKB-KW"/>
</dbReference>
<dbReference type="GO" id="GO:0140097">
    <property type="term" value="F:catalytic activity, acting on DNA"/>
    <property type="evidence" value="ECO:0007669"/>
    <property type="project" value="UniProtKB-ARBA"/>
</dbReference>
<protein>
    <submittedName>
        <fullName evidence="6">ATP-dependent helicase</fullName>
    </submittedName>
</protein>
<feature type="domain" description="Helicase ATP-binding" evidence="4">
    <location>
        <begin position="51"/>
        <end position="233"/>
    </location>
</feature>
<feature type="domain" description="Helicase C-terminal" evidence="5">
    <location>
        <begin position="273"/>
        <end position="457"/>
    </location>
</feature>
<organism evidence="6 7">
    <name type="scientific">Candidatus Nitrosocaldus cavascurensis</name>
    <dbReference type="NCBI Taxonomy" id="2058097"/>
    <lineage>
        <taxon>Archaea</taxon>
        <taxon>Nitrososphaerota</taxon>
        <taxon>Nitrososphaeria</taxon>
        <taxon>Candidatus Nitrosocaldales</taxon>
        <taxon>Candidatus Nitrosocaldaceae</taxon>
        <taxon>Candidatus Nitrosocaldus</taxon>
    </lineage>
</organism>
<dbReference type="PANTHER" id="PTHR47962:SF5">
    <property type="entry name" value="ATP-DEPENDENT HELICASE LHR-RELATED"/>
    <property type="match status" value="1"/>
</dbReference>
<keyword evidence="6" id="KW-0378">Hydrolase</keyword>
<keyword evidence="1" id="KW-0547">Nucleotide-binding</keyword>
<dbReference type="Pfam" id="PF00271">
    <property type="entry name" value="Helicase_C"/>
    <property type="match status" value="1"/>
</dbReference>
<evidence type="ECO:0000256" key="3">
    <source>
        <dbReference type="ARBA" id="ARBA00093467"/>
    </source>
</evidence>
<dbReference type="InterPro" id="IPR013701">
    <property type="entry name" value="Lhr-like_DEAD/DEAH_assoc"/>
</dbReference>
<dbReference type="EMBL" id="LT981265">
    <property type="protein sequence ID" value="SPC34814.1"/>
    <property type="molecule type" value="Genomic_DNA"/>
</dbReference>
<dbReference type="RefSeq" id="WP_197706615.1">
    <property type="nucleotide sequence ID" value="NZ_LT981265.1"/>
</dbReference>
<dbReference type="Pfam" id="PF00270">
    <property type="entry name" value="DEAD"/>
    <property type="match status" value="1"/>
</dbReference>
<evidence type="ECO:0000256" key="1">
    <source>
        <dbReference type="ARBA" id="ARBA00022741"/>
    </source>
</evidence>
<name>A0A2K5AT73_9ARCH</name>
<dbReference type="Gene3D" id="3.40.50.300">
    <property type="entry name" value="P-loop containing nucleotide triphosphate hydrolases"/>
    <property type="match status" value="2"/>
</dbReference>
<proteinExistence type="inferred from homology"/>
<dbReference type="InterPro" id="IPR027417">
    <property type="entry name" value="P-loop_NTPase"/>
</dbReference>